<protein>
    <submittedName>
        <fullName evidence="1">Uncharacterized protein</fullName>
    </submittedName>
</protein>
<reference evidence="1 2" key="1">
    <citation type="submission" date="2019-07" db="EMBL/GenBank/DDBJ databases">
        <authorList>
            <person name="Jastrzebski P J."/>
            <person name="Paukszto L."/>
            <person name="Jastrzebski P J."/>
        </authorList>
    </citation>
    <scope>NUCLEOTIDE SEQUENCE [LARGE SCALE GENOMIC DNA]</scope>
    <source>
        <strain evidence="1 2">WMS-il1</strain>
    </source>
</reference>
<evidence type="ECO:0000313" key="2">
    <source>
        <dbReference type="Proteomes" id="UP000321570"/>
    </source>
</evidence>
<dbReference type="EMBL" id="CABIJS010000432">
    <property type="protein sequence ID" value="VUZ51218.1"/>
    <property type="molecule type" value="Genomic_DNA"/>
</dbReference>
<dbReference type="AlphaFoldDB" id="A0A564YX52"/>
<proteinExistence type="predicted"/>
<accession>A0A564YX52</accession>
<name>A0A564YX52_HYMDI</name>
<feature type="non-terminal residue" evidence="1">
    <location>
        <position position="1"/>
    </location>
</feature>
<dbReference type="Proteomes" id="UP000321570">
    <property type="component" value="Unassembled WGS sequence"/>
</dbReference>
<keyword evidence="2" id="KW-1185">Reference proteome</keyword>
<organism evidence="1 2">
    <name type="scientific">Hymenolepis diminuta</name>
    <name type="common">Rat tapeworm</name>
    <dbReference type="NCBI Taxonomy" id="6216"/>
    <lineage>
        <taxon>Eukaryota</taxon>
        <taxon>Metazoa</taxon>
        <taxon>Spiralia</taxon>
        <taxon>Lophotrochozoa</taxon>
        <taxon>Platyhelminthes</taxon>
        <taxon>Cestoda</taxon>
        <taxon>Eucestoda</taxon>
        <taxon>Cyclophyllidea</taxon>
        <taxon>Hymenolepididae</taxon>
        <taxon>Hymenolepis</taxon>
    </lineage>
</organism>
<gene>
    <name evidence="1" type="ORF">WMSIL1_LOCUS9933</name>
</gene>
<sequence>LLRLLLINALPQHAPLSISLCHSFQTRCGCFDYIFGLINSWCSALLLFLALTQTTTDW</sequence>
<evidence type="ECO:0000313" key="1">
    <source>
        <dbReference type="EMBL" id="VUZ51218.1"/>
    </source>
</evidence>